<dbReference type="Proteomes" id="UP000217790">
    <property type="component" value="Unassembled WGS sequence"/>
</dbReference>
<evidence type="ECO:0000313" key="3">
    <source>
        <dbReference type="EMBL" id="PBK96173.1"/>
    </source>
</evidence>
<keyword evidence="2" id="KW-0732">Signal</keyword>
<protein>
    <submittedName>
        <fullName evidence="3">Uncharacterized protein</fullName>
    </submittedName>
</protein>
<gene>
    <name evidence="3" type="ORF">ARMGADRAFT_1077683</name>
</gene>
<evidence type="ECO:0000313" key="4">
    <source>
        <dbReference type="Proteomes" id="UP000217790"/>
    </source>
</evidence>
<reference evidence="4" key="1">
    <citation type="journal article" date="2017" name="Nat. Ecol. Evol.">
        <title>Genome expansion and lineage-specific genetic innovations in the forest pathogenic fungi Armillaria.</title>
        <authorList>
            <person name="Sipos G."/>
            <person name="Prasanna A.N."/>
            <person name="Walter M.C."/>
            <person name="O'Connor E."/>
            <person name="Balint B."/>
            <person name="Krizsan K."/>
            <person name="Kiss B."/>
            <person name="Hess J."/>
            <person name="Varga T."/>
            <person name="Slot J."/>
            <person name="Riley R."/>
            <person name="Boka B."/>
            <person name="Rigling D."/>
            <person name="Barry K."/>
            <person name="Lee J."/>
            <person name="Mihaltcheva S."/>
            <person name="LaButti K."/>
            <person name="Lipzen A."/>
            <person name="Waldron R."/>
            <person name="Moloney N.M."/>
            <person name="Sperisen C."/>
            <person name="Kredics L."/>
            <person name="Vagvoelgyi C."/>
            <person name="Patrignani A."/>
            <person name="Fitzpatrick D."/>
            <person name="Nagy I."/>
            <person name="Doyle S."/>
            <person name="Anderson J.B."/>
            <person name="Grigoriev I.V."/>
            <person name="Gueldener U."/>
            <person name="Muensterkoetter M."/>
            <person name="Nagy L.G."/>
        </authorList>
    </citation>
    <scope>NUCLEOTIDE SEQUENCE [LARGE SCALE GENOMIC DNA]</scope>
    <source>
        <strain evidence="4">Ar21-2</strain>
    </source>
</reference>
<feature type="region of interest" description="Disordered" evidence="1">
    <location>
        <begin position="414"/>
        <end position="442"/>
    </location>
</feature>
<dbReference type="InParanoid" id="A0A2H3E6I1"/>
<feature type="region of interest" description="Disordered" evidence="1">
    <location>
        <begin position="295"/>
        <end position="349"/>
    </location>
</feature>
<dbReference type="EMBL" id="KZ293651">
    <property type="protein sequence ID" value="PBK96173.1"/>
    <property type="molecule type" value="Genomic_DNA"/>
</dbReference>
<feature type="compositionally biased region" description="Basic and acidic residues" evidence="1">
    <location>
        <begin position="177"/>
        <end position="207"/>
    </location>
</feature>
<accession>A0A2H3E6I1</accession>
<feature type="signal peptide" evidence="2">
    <location>
        <begin position="1"/>
        <end position="22"/>
    </location>
</feature>
<organism evidence="3 4">
    <name type="scientific">Armillaria gallica</name>
    <name type="common">Bulbous honey fungus</name>
    <name type="synonym">Armillaria bulbosa</name>
    <dbReference type="NCBI Taxonomy" id="47427"/>
    <lineage>
        <taxon>Eukaryota</taxon>
        <taxon>Fungi</taxon>
        <taxon>Dikarya</taxon>
        <taxon>Basidiomycota</taxon>
        <taxon>Agaricomycotina</taxon>
        <taxon>Agaricomycetes</taxon>
        <taxon>Agaricomycetidae</taxon>
        <taxon>Agaricales</taxon>
        <taxon>Marasmiineae</taxon>
        <taxon>Physalacriaceae</taxon>
        <taxon>Armillaria</taxon>
    </lineage>
</organism>
<keyword evidence="4" id="KW-1185">Reference proteome</keyword>
<feature type="region of interest" description="Disordered" evidence="1">
    <location>
        <begin position="157"/>
        <end position="207"/>
    </location>
</feature>
<evidence type="ECO:0000256" key="1">
    <source>
        <dbReference type="SAM" id="MobiDB-lite"/>
    </source>
</evidence>
<dbReference type="AlphaFoldDB" id="A0A2H3E6I1"/>
<evidence type="ECO:0000256" key="2">
    <source>
        <dbReference type="SAM" id="SignalP"/>
    </source>
</evidence>
<sequence>MARRLKNFLSLSAAFLGYFALSDDLNTGGNWPGQPYWFPNTPGTPPAPASLNNSTPAFTFGAHQPPQTQNGHTNWPQPYAYQPFSQPPLFGFTQVPQLMYYSSFPPQSGPELVQVDAPDTDSEMLPARSMRQPSSAITGFPSPCHDVRRRMMEDIDEEPVSSHHDQKGKGKASHQQLDWDRKVDNYHHRSDEYRENEREVERARRRAEQTPIPQHILDMQARDFADASNMHNDHTTNLEKMLTKRQLSPGGYLGHHSKCQRESHGHQHQHKAQCRIDAELDEFLEMDDNYPLPRRQWNRECGQGGYTGSRGREFSQPSRGRDPVPGRLQKQPADATTMLPRQTQRLLNKDKHDERLDSYDQRRFGNVIWDERMSLEEWLADLLADLPAMPLANGSYPCLTPANRSFTDLMDGVGSSSDDTPDMNKKLPNSVQRPATMDERDNSFRGMYGPRFTYNPQMNVMYADREAVDAT</sequence>
<feature type="chain" id="PRO_5013574708" evidence="2">
    <location>
        <begin position="23"/>
        <end position="471"/>
    </location>
</feature>
<proteinExistence type="predicted"/>
<name>A0A2H3E6I1_ARMGA</name>